<evidence type="ECO:0000256" key="7">
    <source>
        <dbReference type="ARBA" id="ARBA00023242"/>
    </source>
</evidence>
<evidence type="ECO:0000256" key="3">
    <source>
        <dbReference type="ARBA" id="ARBA00019612"/>
    </source>
</evidence>
<dbReference type="GO" id="GO:0006369">
    <property type="term" value="P:termination of RNA polymerase II transcription"/>
    <property type="evidence" value="ECO:0007669"/>
    <property type="project" value="TreeGrafter"/>
</dbReference>
<evidence type="ECO:0000313" key="12">
    <source>
        <dbReference type="Proteomes" id="UP000092462"/>
    </source>
</evidence>
<comment type="similarity">
    <text evidence="2 10">Belongs to the Mediator complex subunit 18 family.</text>
</comment>
<evidence type="ECO:0000256" key="2">
    <source>
        <dbReference type="ARBA" id="ARBA00009814"/>
    </source>
</evidence>
<evidence type="ECO:0000256" key="9">
    <source>
        <dbReference type="ARBA" id="ARBA00032012"/>
    </source>
</evidence>
<gene>
    <name evidence="10" type="primary">MED18</name>
</gene>
<evidence type="ECO:0000256" key="1">
    <source>
        <dbReference type="ARBA" id="ARBA00004123"/>
    </source>
</evidence>
<sequence>MYEVILDHPNKEEVLEEHHEQEDTTMEQLHTQLDASGNSNASVEPPLKILKMGFKSNKADHVSTSHEPKDISPPSTLTRKVVKTTSIEPNILLERKKLVLQIKNEELRAYKLQLEAFKMEREEMSVPNAPISTIEGLSHALKCNIIPNQEYLLQGSILDSQVEHLLHRLKGLCDNVDSGPEPFHDHEICFSLRGQNQQLQLRVRKAQDVDAPFQLRYIGQPEVGDRSRPTLIRSSIDISCTASVLEFLTELGCRIDFEYANRGYMFRKGRMKITVSKIFKVGGLQPTDPISQSYLVELSILAPSGQDVIGEEMRILAEQLKPLVQLEKIDYKRAL</sequence>
<evidence type="ECO:0000256" key="8">
    <source>
        <dbReference type="ARBA" id="ARBA00025687"/>
    </source>
</evidence>
<proteinExistence type="inferred from homology"/>
<dbReference type="VEuPathDB" id="VectorBase:PPAI009452"/>
<accession>A0A1B0DM62</accession>
<dbReference type="FunFam" id="2.40.320.10:FF:000001">
    <property type="entry name" value="Mediator of RNA polymerase II transcription subunit 18"/>
    <property type="match status" value="1"/>
</dbReference>
<evidence type="ECO:0000256" key="4">
    <source>
        <dbReference type="ARBA" id="ARBA00023015"/>
    </source>
</evidence>
<keyword evidence="12" id="KW-1185">Reference proteome</keyword>
<name>A0A1B0DM62_PHLPP</name>
<dbReference type="Pfam" id="PF09637">
    <property type="entry name" value="Med18"/>
    <property type="match status" value="1"/>
</dbReference>
<protein>
    <recommendedName>
        <fullName evidence="3 10">Mediator of RNA polymerase II transcription subunit 18</fullName>
    </recommendedName>
    <alternativeName>
        <fullName evidence="9 10">Mediator complex subunit 18</fullName>
    </alternativeName>
</protein>
<dbReference type="VEuPathDB" id="VectorBase:PPAPM1_000784"/>
<dbReference type="GO" id="GO:0003712">
    <property type="term" value="F:transcription coregulator activity"/>
    <property type="evidence" value="ECO:0007669"/>
    <property type="project" value="InterPro"/>
</dbReference>
<keyword evidence="4 10" id="KW-0805">Transcription regulation</keyword>
<keyword evidence="7 10" id="KW-0539">Nucleus</keyword>
<organism evidence="11 12">
    <name type="scientific">Phlebotomus papatasi</name>
    <name type="common">Sandfly</name>
    <dbReference type="NCBI Taxonomy" id="29031"/>
    <lineage>
        <taxon>Eukaryota</taxon>
        <taxon>Metazoa</taxon>
        <taxon>Ecdysozoa</taxon>
        <taxon>Arthropoda</taxon>
        <taxon>Hexapoda</taxon>
        <taxon>Insecta</taxon>
        <taxon>Pterygota</taxon>
        <taxon>Neoptera</taxon>
        <taxon>Endopterygota</taxon>
        <taxon>Diptera</taxon>
        <taxon>Nematocera</taxon>
        <taxon>Psychodoidea</taxon>
        <taxon>Psychodidae</taxon>
        <taxon>Phlebotomus</taxon>
        <taxon>Phlebotomus</taxon>
    </lineage>
</organism>
<reference evidence="11" key="1">
    <citation type="submission" date="2022-08" db="UniProtKB">
        <authorList>
            <consortium name="EnsemblMetazoa"/>
        </authorList>
    </citation>
    <scope>IDENTIFICATION</scope>
    <source>
        <strain evidence="11">Israel</strain>
    </source>
</reference>
<dbReference type="GO" id="GO:0016592">
    <property type="term" value="C:mediator complex"/>
    <property type="evidence" value="ECO:0007669"/>
    <property type="project" value="InterPro"/>
</dbReference>
<dbReference type="PANTHER" id="PTHR13321:SF2">
    <property type="entry name" value="MEDIATOR OF RNA POLYMERASE II TRANSCRIPTION SUBUNIT 18"/>
    <property type="match status" value="1"/>
</dbReference>
<evidence type="ECO:0000256" key="6">
    <source>
        <dbReference type="ARBA" id="ARBA00023163"/>
    </source>
</evidence>
<evidence type="ECO:0000256" key="10">
    <source>
        <dbReference type="RuleBase" id="RU364150"/>
    </source>
</evidence>
<dbReference type="EnsemblMetazoa" id="PPAI009452-RA">
    <property type="protein sequence ID" value="PPAI009452-PA"/>
    <property type="gene ID" value="PPAI009452"/>
</dbReference>
<dbReference type="PANTHER" id="PTHR13321">
    <property type="entry name" value="MEDIATOR OF RNA POLYMERASE II TRANSCRIPTION, SUBUNIT 18"/>
    <property type="match status" value="1"/>
</dbReference>
<dbReference type="EMBL" id="AJVK01016693">
    <property type="status" value="NOT_ANNOTATED_CDS"/>
    <property type="molecule type" value="Genomic_DNA"/>
</dbReference>
<dbReference type="GO" id="GO:0070847">
    <property type="term" value="C:core mediator complex"/>
    <property type="evidence" value="ECO:0007669"/>
    <property type="project" value="TreeGrafter"/>
</dbReference>
<dbReference type="Gene3D" id="2.40.320.10">
    <property type="entry name" value="Hypothetical Protein Pfu-838710-001"/>
    <property type="match status" value="1"/>
</dbReference>
<dbReference type="Proteomes" id="UP000092462">
    <property type="component" value="Unassembled WGS sequence"/>
</dbReference>
<dbReference type="AlphaFoldDB" id="A0A1B0DM62"/>
<dbReference type="VEuPathDB" id="VectorBase:PPAPM1_009464"/>
<comment type="subcellular location">
    <subcellularLocation>
        <location evidence="1 10">Nucleus</location>
    </subcellularLocation>
</comment>
<keyword evidence="5 10" id="KW-0010">Activator</keyword>
<evidence type="ECO:0000313" key="11">
    <source>
        <dbReference type="EnsemblMetazoa" id="PPAI009452-PA"/>
    </source>
</evidence>
<keyword evidence="6 10" id="KW-0804">Transcription</keyword>
<dbReference type="InterPro" id="IPR019095">
    <property type="entry name" value="Mediator_Med18"/>
</dbReference>
<comment type="function">
    <text evidence="8 10">Component of the Mediator complex, a coactivator involved in the regulated transcription of nearly all RNA polymerase II-dependent genes. Mediator functions as a bridge to convey information from gene-specific regulatory proteins to the basal RNA polymerase II transcription machinery. Mediator is recruited to promoters by direct interactions with regulatory proteins and serves as a scaffold for the assembly of a functional preinitiation complex with RNA polymerase II and the general transcription factors.</text>
</comment>
<evidence type="ECO:0000256" key="5">
    <source>
        <dbReference type="ARBA" id="ARBA00023159"/>
    </source>
</evidence>
<dbReference type="GO" id="GO:0006357">
    <property type="term" value="P:regulation of transcription by RNA polymerase II"/>
    <property type="evidence" value="ECO:0007669"/>
    <property type="project" value="InterPro"/>
</dbReference>
<comment type="subunit">
    <text evidence="10">Component of the Mediator complex.</text>
</comment>